<dbReference type="AlphaFoldDB" id="A0A6G4X3W9"/>
<feature type="region of interest" description="Disordered" evidence="1">
    <location>
        <begin position="1"/>
        <end position="52"/>
    </location>
</feature>
<feature type="compositionally biased region" description="Basic and acidic residues" evidence="1">
    <location>
        <begin position="34"/>
        <end position="52"/>
    </location>
</feature>
<evidence type="ECO:0000313" key="3">
    <source>
        <dbReference type="Proteomes" id="UP000477722"/>
    </source>
</evidence>
<comment type="caution">
    <text evidence="2">The sequence shown here is derived from an EMBL/GenBank/DDBJ whole genome shotgun (WGS) entry which is preliminary data.</text>
</comment>
<accession>A0A6G4X3W9</accession>
<name>A0A6G4X3W9_9ACTN</name>
<dbReference type="RefSeq" id="WP_165301457.1">
    <property type="nucleotide sequence ID" value="NZ_JAAKZZ010000359.1"/>
</dbReference>
<dbReference type="Proteomes" id="UP000477722">
    <property type="component" value="Unassembled WGS sequence"/>
</dbReference>
<protein>
    <submittedName>
        <fullName evidence="2">Uncharacterized protein</fullName>
    </submittedName>
</protein>
<gene>
    <name evidence="2" type="ORF">G5C65_26480</name>
</gene>
<reference evidence="2 3" key="1">
    <citation type="submission" date="2020-02" db="EMBL/GenBank/DDBJ databases">
        <title>Whole-genome analyses of novel actinobacteria.</title>
        <authorList>
            <person name="Sahin N."/>
            <person name="Tatar D."/>
        </authorList>
    </citation>
    <scope>NUCLEOTIDE SEQUENCE [LARGE SCALE GENOMIC DNA]</scope>
    <source>
        <strain evidence="2 3">SB3404</strain>
    </source>
</reference>
<organism evidence="2 3">
    <name type="scientific">Streptomyces boncukensis</name>
    <dbReference type="NCBI Taxonomy" id="2711219"/>
    <lineage>
        <taxon>Bacteria</taxon>
        <taxon>Bacillati</taxon>
        <taxon>Actinomycetota</taxon>
        <taxon>Actinomycetes</taxon>
        <taxon>Kitasatosporales</taxon>
        <taxon>Streptomycetaceae</taxon>
        <taxon>Streptomyces</taxon>
    </lineage>
</organism>
<evidence type="ECO:0000313" key="2">
    <source>
        <dbReference type="EMBL" id="NGO71832.1"/>
    </source>
</evidence>
<proteinExistence type="predicted"/>
<keyword evidence="3" id="KW-1185">Reference proteome</keyword>
<evidence type="ECO:0000256" key="1">
    <source>
        <dbReference type="SAM" id="MobiDB-lite"/>
    </source>
</evidence>
<sequence length="52" mass="5784">MSDPKPPAPPREDRTATEPATIERCAEDYASGDALRHAHRQQDARARAKERG</sequence>
<dbReference type="EMBL" id="JAAKZZ010000359">
    <property type="protein sequence ID" value="NGO71832.1"/>
    <property type="molecule type" value="Genomic_DNA"/>
</dbReference>